<dbReference type="EMBL" id="CAMXCT030002148">
    <property type="protein sequence ID" value="CAL4783350.1"/>
    <property type="molecule type" value="Genomic_DNA"/>
</dbReference>
<dbReference type="InterPro" id="IPR011990">
    <property type="entry name" value="TPR-like_helical_dom_sf"/>
</dbReference>
<name>A0A9P1CSA0_9DINO</name>
<reference evidence="1" key="1">
    <citation type="submission" date="2022-10" db="EMBL/GenBank/DDBJ databases">
        <authorList>
            <person name="Chen Y."/>
            <person name="Dougan E. K."/>
            <person name="Chan C."/>
            <person name="Rhodes N."/>
            <person name="Thang M."/>
        </authorList>
    </citation>
    <scope>NUCLEOTIDE SEQUENCE</scope>
</reference>
<dbReference type="AlphaFoldDB" id="A0A9P1CSA0"/>
<evidence type="ECO:0000313" key="3">
    <source>
        <dbReference type="EMBL" id="CAL4783350.1"/>
    </source>
</evidence>
<evidence type="ECO:0000313" key="1">
    <source>
        <dbReference type="EMBL" id="CAI3996038.1"/>
    </source>
</evidence>
<dbReference type="EMBL" id="CAMXCT010002148">
    <property type="protein sequence ID" value="CAI3996038.1"/>
    <property type="molecule type" value="Genomic_DNA"/>
</dbReference>
<protein>
    <submittedName>
        <fullName evidence="3">Pentacotripeptide-repeat region of PRORP domain-containing protein</fullName>
    </submittedName>
</protein>
<keyword evidence="4" id="KW-1185">Reference proteome</keyword>
<dbReference type="Proteomes" id="UP001152797">
    <property type="component" value="Unassembled WGS sequence"/>
</dbReference>
<accession>A0A9P1CSA0</accession>
<dbReference type="EMBL" id="CAMXCT020002148">
    <property type="protein sequence ID" value="CAL1149413.1"/>
    <property type="molecule type" value="Genomic_DNA"/>
</dbReference>
<dbReference type="OrthoDB" id="185373at2759"/>
<gene>
    <name evidence="1" type="ORF">C1SCF055_LOCUS22547</name>
</gene>
<evidence type="ECO:0000313" key="2">
    <source>
        <dbReference type="EMBL" id="CAL1149413.1"/>
    </source>
</evidence>
<reference evidence="2" key="2">
    <citation type="submission" date="2024-04" db="EMBL/GenBank/DDBJ databases">
        <authorList>
            <person name="Chen Y."/>
            <person name="Shah S."/>
            <person name="Dougan E. K."/>
            <person name="Thang M."/>
            <person name="Chan C."/>
        </authorList>
    </citation>
    <scope>NUCLEOTIDE SEQUENCE [LARGE SCALE GENOMIC DNA]</scope>
</reference>
<sequence length="191" mass="20959">MCASASYRQWLLPICQLVVMAQKSLQPDVFSVSAAIDAQESSQAWARSVQLLCSLRAWGLQGDAVLLSVACDRERGMPWRICAQLLHIHHEQDCAAFNAAGSACERGSAWEKALQLLLKSNLRCSIIACSAAIDACREHWRKGQQILASMRSAGMHPVQILLLMLCACWRPLSLYGTLSSAASRATRSDGW</sequence>
<evidence type="ECO:0000313" key="4">
    <source>
        <dbReference type="Proteomes" id="UP001152797"/>
    </source>
</evidence>
<proteinExistence type="predicted"/>
<comment type="caution">
    <text evidence="1">The sequence shown here is derived from an EMBL/GenBank/DDBJ whole genome shotgun (WGS) entry which is preliminary data.</text>
</comment>
<organism evidence="1">
    <name type="scientific">Cladocopium goreaui</name>
    <dbReference type="NCBI Taxonomy" id="2562237"/>
    <lineage>
        <taxon>Eukaryota</taxon>
        <taxon>Sar</taxon>
        <taxon>Alveolata</taxon>
        <taxon>Dinophyceae</taxon>
        <taxon>Suessiales</taxon>
        <taxon>Symbiodiniaceae</taxon>
        <taxon>Cladocopium</taxon>
    </lineage>
</organism>
<dbReference type="Gene3D" id="1.25.40.10">
    <property type="entry name" value="Tetratricopeptide repeat domain"/>
    <property type="match status" value="1"/>
</dbReference>